<feature type="non-terminal residue" evidence="1">
    <location>
        <position position="16"/>
    </location>
</feature>
<proteinExistence type="predicted"/>
<evidence type="ECO:0000313" key="1">
    <source>
        <dbReference type="EMBL" id="GKT30992.1"/>
    </source>
</evidence>
<keyword evidence="2" id="KW-1185">Reference proteome</keyword>
<organism evidence="1 2">
    <name type="scientific">Aduncisulcus paluster</name>
    <dbReference type="NCBI Taxonomy" id="2918883"/>
    <lineage>
        <taxon>Eukaryota</taxon>
        <taxon>Metamonada</taxon>
        <taxon>Carpediemonas-like organisms</taxon>
        <taxon>Aduncisulcus</taxon>
    </lineage>
</organism>
<gene>
    <name evidence="1" type="ORF">ADUPG1_005716</name>
</gene>
<evidence type="ECO:0000313" key="2">
    <source>
        <dbReference type="Proteomes" id="UP001057375"/>
    </source>
</evidence>
<name>A0ABQ5KEQ3_9EUKA</name>
<comment type="caution">
    <text evidence="1">The sequence shown here is derived from an EMBL/GenBank/DDBJ whole genome shotgun (WGS) entry which is preliminary data.</text>
</comment>
<dbReference type="EMBL" id="BQXS01009241">
    <property type="protein sequence ID" value="GKT30992.1"/>
    <property type="molecule type" value="Genomic_DNA"/>
</dbReference>
<sequence length="16" mass="1821">MSLHSSFFKQGTWAPP</sequence>
<dbReference type="Proteomes" id="UP001057375">
    <property type="component" value="Unassembled WGS sequence"/>
</dbReference>
<protein>
    <submittedName>
        <fullName evidence="1">Uncharacterized protein</fullName>
    </submittedName>
</protein>
<reference evidence="1" key="1">
    <citation type="submission" date="2022-03" db="EMBL/GenBank/DDBJ databases">
        <title>Draft genome sequence of Aduncisulcus paluster, a free-living microaerophilic Fornicata.</title>
        <authorList>
            <person name="Yuyama I."/>
            <person name="Kume K."/>
            <person name="Tamura T."/>
            <person name="Inagaki Y."/>
            <person name="Hashimoto T."/>
        </authorList>
    </citation>
    <scope>NUCLEOTIDE SEQUENCE</scope>
    <source>
        <strain evidence="1">NY0171</strain>
    </source>
</reference>
<accession>A0ABQ5KEQ3</accession>